<comment type="caution">
    <text evidence="2">The sequence shown here is derived from an EMBL/GenBank/DDBJ whole genome shotgun (WGS) entry which is preliminary data.</text>
</comment>
<evidence type="ECO:0000256" key="1">
    <source>
        <dbReference type="ARBA" id="ARBA00004479"/>
    </source>
</evidence>
<organism evidence="2 3">
    <name type="scientific">Malus baccata</name>
    <name type="common">Siberian crab apple</name>
    <name type="synonym">Pyrus baccata</name>
    <dbReference type="NCBI Taxonomy" id="106549"/>
    <lineage>
        <taxon>Eukaryota</taxon>
        <taxon>Viridiplantae</taxon>
        <taxon>Streptophyta</taxon>
        <taxon>Embryophyta</taxon>
        <taxon>Tracheophyta</taxon>
        <taxon>Spermatophyta</taxon>
        <taxon>Magnoliopsida</taxon>
        <taxon>eudicotyledons</taxon>
        <taxon>Gunneridae</taxon>
        <taxon>Pentapetalae</taxon>
        <taxon>rosids</taxon>
        <taxon>fabids</taxon>
        <taxon>Rosales</taxon>
        <taxon>Rosaceae</taxon>
        <taxon>Amygdaloideae</taxon>
        <taxon>Maleae</taxon>
        <taxon>Malus</taxon>
    </lineage>
</organism>
<dbReference type="Pfam" id="PF00560">
    <property type="entry name" value="LRR_1"/>
    <property type="match status" value="2"/>
</dbReference>
<dbReference type="SUPFAM" id="SSF52058">
    <property type="entry name" value="L domain-like"/>
    <property type="match status" value="1"/>
</dbReference>
<dbReference type="EMBL" id="VIEB01000154">
    <property type="protein sequence ID" value="TQE03463.1"/>
    <property type="molecule type" value="Genomic_DNA"/>
</dbReference>
<dbReference type="PANTHER" id="PTHR48006:SF34">
    <property type="entry name" value="OS08G0203700 PROTEIN"/>
    <property type="match status" value="1"/>
</dbReference>
<protein>
    <recommendedName>
        <fullName evidence="4">Leucine-rich repeat-containing N-terminal plant-type domain-containing protein</fullName>
    </recommendedName>
</protein>
<evidence type="ECO:0008006" key="4">
    <source>
        <dbReference type="Google" id="ProtNLM"/>
    </source>
</evidence>
<dbReference type="InterPro" id="IPR051824">
    <property type="entry name" value="LRR_Rcpt-Like_S/T_Kinase"/>
</dbReference>
<dbReference type="PANTHER" id="PTHR48006">
    <property type="entry name" value="LEUCINE-RICH REPEAT-CONTAINING PROTEIN DDB_G0281931-RELATED"/>
    <property type="match status" value="1"/>
</dbReference>
<accession>A0A540MYZ6</accession>
<dbReference type="AlphaFoldDB" id="A0A540MYZ6"/>
<dbReference type="InterPro" id="IPR032675">
    <property type="entry name" value="LRR_dom_sf"/>
</dbReference>
<evidence type="ECO:0000313" key="3">
    <source>
        <dbReference type="Proteomes" id="UP000315295"/>
    </source>
</evidence>
<reference evidence="2 3" key="1">
    <citation type="journal article" date="2019" name="G3 (Bethesda)">
        <title>Sequencing of a Wild Apple (Malus baccata) Genome Unravels the Differences Between Cultivated and Wild Apple Species Regarding Disease Resistance and Cold Tolerance.</title>
        <authorList>
            <person name="Chen X."/>
        </authorList>
    </citation>
    <scope>NUCLEOTIDE SEQUENCE [LARGE SCALE GENOMIC DNA]</scope>
    <source>
        <strain evidence="3">cv. Shandingzi</strain>
        <tissue evidence="2">Leaves</tissue>
    </source>
</reference>
<name>A0A540MYZ6_MALBA</name>
<proteinExistence type="predicted"/>
<gene>
    <name evidence="2" type="ORF">C1H46_010943</name>
</gene>
<evidence type="ECO:0000313" key="2">
    <source>
        <dbReference type="EMBL" id="TQE03463.1"/>
    </source>
</evidence>
<sequence>MTCRDIGSNNFSGILPPELGNLVKLEQIYMESCGLGGEIPSTFANLTNMQLL</sequence>
<dbReference type="Proteomes" id="UP000315295">
    <property type="component" value="Unassembled WGS sequence"/>
</dbReference>
<dbReference type="GO" id="GO:0005886">
    <property type="term" value="C:plasma membrane"/>
    <property type="evidence" value="ECO:0007669"/>
    <property type="project" value="TreeGrafter"/>
</dbReference>
<dbReference type="Gene3D" id="3.80.10.10">
    <property type="entry name" value="Ribonuclease Inhibitor"/>
    <property type="match status" value="1"/>
</dbReference>
<dbReference type="InterPro" id="IPR001611">
    <property type="entry name" value="Leu-rich_rpt"/>
</dbReference>
<comment type="subcellular location">
    <subcellularLocation>
        <location evidence="1">Membrane</location>
        <topology evidence="1">Single-pass type I membrane protein</topology>
    </subcellularLocation>
</comment>
<keyword evidence="3" id="KW-1185">Reference proteome</keyword>
<dbReference type="STRING" id="106549.A0A540MYZ6"/>